<evidence type="ECO:0000313" key="1">
    <source>
        <dbReference type="Proteomes" id="UP000038045"/>
    </source>
</evidence>
<dbReference type="AlphaFoldDB" id="A0A0N4Z852"/>
<dbReference type="Proteomes" id="UP000038045">
    <property type="component" value="Unplaced"/>
</dbReference>
<organism evidence="1 2">
    <name type="scientific">Parastrongyloides trichosuri</name>
    <name type="common">Possum-specific nematode worm</name>
    <dbReference type="NCBI Taxonomy" id="131310"/>
    <lineage>
        <taxon>Eukaryota</taxon>
        <taxon>Metazoa</taxon>
        <taxon>Ecdysozoa</taxon>
        <taxon>Nematoda</taxon>
        <taxon>Chromadorea</taxon>
        <taxon>Rhabditida</taxon>
        <taxon>Tylenchina</taxon>
        <taxon>Panagrolaimomorpha</taxon>
        <taxon>Strongyloidoidea</taxon>
        <taxon>Strongyloididae</taxon>
        <taxon>Parastrongyloides</taxon>
    </lineage>
</organism>
<dbReference type="WBParaSite" id="PTRK_0000339200.1">
    <property type="protein sequence ID" value="PTRK_0000339200.1"/>
    <property type="gene ID" value="PTRK_0000339200"/>
</dbReference>
<name>A0A0N4Z852_PARTI</name>
<protein>
    <submittedName>
        <fullName evidence="2">STAS domain-containing protein</fullName>
    </submittedName>
</protein>
<sequence>MRLRDRVCVRRSGVRHVGLDLLGVGVGHDRSAAVLADVLRVVADQTVALAGHASLDLARRGEFEALLGARLRLQLRHFHSLSFRGLPLFELLEPGQR</sequence>
<keyword evidence="1" id="KW-1185">Reference proteome</keyword>
<evidence type="ECO:0000313" key="2">
    <source>
        <dbReference type="WBParaSite" id="PTRK_0000339200.1"/>
    </source>
</evidence>
<accession>A0A0N4Z852</accession>
<reference evidence="2" key="1">
    <citation type="submission" date="2017-02" db="UniProtKB">
        <authorList>
            <consortium name="WormBaseParasite"/>
        </authorList>
    </citation>
    <scope>IDENTIFICATION</scope>
</reference>
<proteinExistence type="predicted"/>